<dbReference type="Gramene" id="ESW06163">
    <property type="protein sequence ID" value="ESW06163"/>
    <property type="gene ID" value="PHAVU_010G025300g"/>
</dbReference>
<keyword evidence="1" id="KW-0677">Repeat</keyword>
<evidence type="ECO:0000313" key="3">
    <source>
        <dbReference type="EMBL" id="ESW06163.1"/>
    </source>
</evidence>
<dbReference type="InterPro" id="IPR058192">
    <property type="entry name" value="WHD_ROQ1-like"/>
</dbReference>
<dbReference type="PANTHER" id="PTHR11017">
    <property type="entry name" value="LEUCINE-RICH REPEAT-CONTAINING PROTEIN"/>
    <property type="match status" value="1"/>
</dbReference>
<dbReference type="Pfam" id="PF23282">
    <property type="entry name" value="WHD_ROQ1"/>
    <property type="match status" value="1"/>
</dbReference>
<evidence type="ECO:0000313" key="4">
    <source>
        <dbReference type="Proteomes" id="UP000000226"/>
    </source>
</evidence>
<dbReference type="Proteomes" id="UP000000226">
    <property type="component" value="Chromosome 10"/>
</dbReference>
<dbReference type="Gene3D" id="3.80.10.10">
    <property type="entry name" value="Ribonuclease Inhibitor"/>
    <property type="match status" value="1"/>
</dbReference>
<reference evidence="4" key="1">
    <citation type="journal article" date="2014" name="Nat. Genet.">
        <title>A reference genome for common bean and genome-wide analysis of dual domestications.</title>
        <authorList>
            <person name="Schmutz J."/>
            <person name="McClean P.E."/>
            <person name="Mamidi S."/>
            <person name="Wu G.A."/>
            <person name="Cannon S.B."/>
            <person name="Grimwood J."/>
            <person name="Jenkins J."/>
            <person name="Shu S."/>
            <person name="Song Q."/>
            <person name="Chavarro C."/>
            <person name="Torres-Torres M."/>
            <person name="Geffroy V."/>
            <person name="Moghaddam S.M."/>
            <person name="Gao D."/>
            <person name="Abernathy B."/>
            <person name="Barry K."/>
            <person name="Blair M."/>
            <person name="Brick M.A."/>
            <person name="Chovatia M."/>
            <person name="Gepts P."/>
            <person name="Goodstein D.M."/>
            <person name="Gonzales M."/>
            <person name="Hellsten U."/>
            <person name="Hyten D.L."/>
            <person name="Jia G."/>
            <person name="Kelly J.D."/>
            <person name="Kudrna D."/>
            <person name="Lee R."/>
            <person name="Richard M.M."/>
            <person name="Miklas P.N."/>
            <person name="Osorno J.M."/>
            <person name="Rodrigues J."/>
            <person name="Thareau V."/>
            <person name="Urrea C.A."/>
            <person name="Wang M."/>
            <person name="Yu Y."/>
            <person name="Zhang M."/>
            <person name="Wing R.A."/>
            <person name="Cregan P.B."/>
            <person name="Rokhsar D.S."/>
            <person name="Jackson S.A."/>
        </authorList>
    </citation>
    <scope>NUCLEOTIDE SEQUENCE [LARGE SCALE GENOMIC DNA]</scope>
    <source>
        <strain evidence="4">cv. G19833</strain>
    </source>
</reference>
<dbReference type="PANTHER" id="PTHR11017:SF560">
    <property type="entry name" value="RESISTANCE PROTEIN (TIR-NBS-LRR CLASS), PUTATIVE-RELATED"/>
    <property type="match status" value="1"/>
</dbReference>
<dbReference type="InterPro" id="IPR032675">
    <property type="entry name" value="LRR_dom_sf"/>
</dbReference>
<dbReference type="EMBL" id="CM002297">
    <property type="protein sequence ID" value="ESW06163.1"/>
    <property type="molecule type" value="Genomic_DNA"/>
</dbReference>
<evidence type="ECO:0000259" key="2">
    <source>
        <dbReference type="Pfam" id="PF23282"/>
    </source>
</evidence>
<keyword evidence="4" id="KW-1185">Reference proteome</keyword>
<dbReference type="eggNOG" id="ENOG502QQJE">
    <property type="taxonomic scope" value="Eukaryota"/>
</dbReference>
<dbReference type="SUPFAM" id="SSF46785">
    <property type="entry name" value="Winged helix' DNA-binding domain"/>
    <property type="match status" value="1"/>
</dbReference>
<dbReference type="STRING" id="3885.V7ANK5"/>
<feature type="domain" description="Disease resistance protein Roq1-like winged-helix" evidence="2">
    <location>
        <begin position="2"/>
        <end position="71"/>
    </location>
</feature>
<protein>
    <recommendedName>
        <fullName evidence="2">Disease resistance protein Roq1-like winged-helix domain-containing protein</fullName>
    </recommendedName>
</protein>
<dbReference type="OMA" id="CISPFER"/>
<sequence>MEQDLFLDVCSFFVGKGRAYVTNILNGCGVDADSGIRVLIKRSLIKVKRNNKIGMHPLIQEMGREIIRNISEMERQVRFVDGEYVLTDNSGTDSWAVPVKLRSARREPSRLLKLDGNSEYTSNKLRWISLQGSFLEYPYINFPLHDAIAIDIKHSLLRLVWKEPQVLRWLKVLNLSHSMYLMETPDFSGLPSLEQLILKNCPGLRQVHQSIGCLSNLTLLNLKDCTSLSNLPRKIYKLKSLKTLILSACSKIHPLEKDIVQMESLITLITENTTVEQVPFSIISSKGIGYISLRGFERLPPNLFPSIIRSWMSPKMNPISYNHSFCMDMEHNSWDDIAPLLSSLAILRSVLVECETEFQLSEQVKNILVQYFAYIIESGSSKHHFKSSLIGFGAYQEFLSAASDNISKVLASSETCDVSLPGDNHPHWLAHMDEGHSVSFSVPPDRDMKGMVLCVGYLSTHEIVATECFRSVLIVNYTKCTLHIHNHGTVISFNDVDWQGIMSNLGSGDKVEIFVSFGNGLVVKNTAVYLICSESNDLEIEKEPASKKNSLIRFIKKISNVTSL</sequence>
<feature type="non-terminal residue" evidence="3">
    <location>
        <position position="564"/>
    </location>
</feature>
<dbReference type="InterPro" id="IPR036390">
    <property type="entry name" value="WH_DNA-bd_sf"/>
</dbReference>
<dbReference type="GO" id="GO:0006952">
    <property type="term" value="P:defense response"/>
    <property type="evidence" value="ECO:0007669"/>
    <property type="project" value="InterPro"/>
</dbReference>
<name>V7ANK5_PHAVU</name>
<dbReference type="SUPFAM" id="SSF52058">
    <property type="entry name" value="L domain-like"/>
    <property type="match status" value="1"/>
</dbReference>
<organism evidence="3 4">
    <name type="scientific">Phaseolus vulgaris</name>
    <name type="common">Kidney bean</name>
    <name type="synonym">French bean</name>
    <dbReference type="NCBI Taxonomy" id="3885"/>
    <lineage>
        <taxon>Eukaryota</taxon>
        <taxon>Viridiplantae</taxon>
        <taxon>Streptophyta</taxon>
        <taxon>Embryophyta</taxon>
        <taxon>Tracheophyta</taxon>
        <taxon>Spermatophyta</taxon>
        <taxon>Magnoliopsida</taxon>
        <taxon>eudicotyledons</taxon>
        <taxon>Gunneridae</taxon>
        <taxon>Pentapetalae</taxon>
        <taxon>rosids</taxon>
        <taxon>fabids</taxon>
        <taxon>Fabales</taxon>
        <taxon>Fabaceae</taxon>
        <taxon>Papilionoideae</taxon>
        <taxon>50 kb inversion clade</taxon>
        <taxon>NPAAA clade</taxon>
        <taxon>indigoferoid/millettioid clade</taxon>
        <taxon>Phaseoleae</taxon>
        <taxon>Phaseolus</taxon>
    </lineage>
</organism>
<accession>V7ANK5</accession>
<dbReference type="OrthoDB" id="1430598at2759"/>
<dbReference type="InterPro" id="IPR044974">
    <property type="entry name" value="Disease_R_plants"/>
</dbReference>
<proteinExistence type="predicted"/>
<gene>
    <name evidence="3" type="ORF">PHAVU_010G025300g</name>
</gene>
<dbReference type="AlphaFoldDB" id="V7ANK5"/>
<evidence type="ECO:0000256" key="1">
    <source>
        <dbReference type="ARBA" id="ARBA00022737"/>
    </source>
</evidence>